<dbReference type="NCBIfam" id="TIGR03625">
    <property type="entry name" value="L3_bact"/>
    <property type="match status" value="1"/>
</dbReference>
<keyword evidence="3 7" id="KW-0694">RNA-binding</keyword>
<proteinExistence type="inferred from homology"/>
<dbReference type="SUPFAM" id="SSF50447">
    <property type="entry name" value="Translation proteins"/>
    <property type="match status" value="1"/>
</dbReference>
<evidence type="ECO:0000256" key="2">
    <source>
        <dbReference type="ARBA" id="ARBA00022730"/>
    </source>
</evidence>
<dbReference type="PANTHER" id="PTHR11229:SF16">
    <property type="entry name" value="LARGE RIBOSOMAL SUBUNIT PROTEIN UL3C"/>
    <property type="match status" value="1"/>
</dbReference>
<dbReference type="FunFam" id="3.30.160.810:FF:000001">
    <property type="entry name" value="50S ribosomal protein L3"/>
    <property type="match status" value="1"/>
</dbReference>
<keyword evidence="4 7" id="KW-0689">Ribosomal protein</keyword>
<dbReference type="InterPro" id="IPR019927">
    <property type="entry name" value="Ribosomal_uL3_bac/org-type"/>
</dbReference>
<reference evidence="10" key="1">
    <citation type="submission" date="2020-10" db="EMBL/GenBank/DDBJ databases">
        <authorList>
            <person name="Kadnikov V."/>
            <person name="Beletsky A.V."/>
            <person name="Mardanov A.V."/>
            <person name="Karnachuk O.V."/>
            <person name="Ravin N.V."/>
        </authorList>
    </citation>
    <scope>NUCLEOTIDE SEQUENCE</scope>
    <source>
        <strain evidence="10">Bu02</strain>
    </source>
</reference>
<evidence type="ECO:0000256" key="5">
    <source>
        <dbReference type="ARBA" id="ARBA00023274"/>
    </source>
</evidence>
<dbReference type="InterPro" id="IPR000597">
    <property type="entry name" value="Ribosomal_uL3"/>
</dbReference>
<dbReference type="Gene3D" id="3.30.160.810">
    <property type="match status" value="1"/>
</dbReference>
<dbReference type="GO" id="GO:0019843">
    <property type="term" value="F:rRNA binding"/>
    <property type="evidence" value="ECO:0007669"/>
    <property type="project" value="UniProtKB-UniRule"/>
</dbReference>
<evidence type="ECO:0000256" key="6">
    <source>
        <dbReference type="ARBA" id="ARBA00035243"/>
    </source>
</evidence>
<dbReference type="EMBL" id="CP062796">
    <property type="protein sequence ID" value="QUL97704.1"/>
    <property type="molecule type" value="Genomic_DNA"/>
</dbReference>
<dbReference type="InterPro" id="IPR009000">
    <property type="entry name" value="Transl_B-barrel_sf"/>
</dbReference>
<evidence type="ECO:0000256" key="1">
    <source>
        <dbReference type="ARBA" id="ARBA00006540"/>
    </source>
</evidence>
<dbReference type="GO" id="GO:0006412">
    <property type="term" value="P:translation"/>
    <property type="evidence" value="ECO:0007669"/>
    <property type="project" value="UniProtKB-UniRule"/>
</dbReference>
<evidence type="ECO:0000256" key="3">
    <source>
        <dbReference type="ARBA" id="ARBA00022884"/>
    </source>
</evidence>
<dbReference type="InterPro" id="IPR019926">
    <property type="entry name" value="Ribosomal_uL3_CS"/>
</dbReference>
<keyword evidence="2 7" id="KW-0699">rRNA-binding</keyword>
<dbReference type="AlphaFoldDB" id="A0AAT9L9I4"/>
<name>A0AAT9L9I4_9FIRM</name>
<organism evidence="10">
    <name type="scientific">Candidatus Fermentithermobacillus carboniphilus</name>
    <dbReference type="NCBI Taxonomy" id="3085328"/>
    <lineage>
        <taxon>Bacteria</taxon>
        <taxon>Bacillati</taxon>
        <taxon>Bacillota</taxon>
        <taxon>Candidatus Fermentithermobacillia</taxon>
        <taxon>Candidatus Fermentithermobacillales</taxon>
        <taxon>Candidatus Fermentithermobacillaceae</taxon>
        <taxon>Candidatus Fermentithermobacillus</taxon>
    </lineage>
</organism>
<comment type="function">
    <text evidence="7 9">One of the primary rRNA binding proteins, it binds directly near the 3'-end of the 23S rRNA, where it nucleates assembly of the 50S subunit.</text>
</comment>
<dbReference type="FunFam" id="2.40.30.10:FF:000004">
    <property type="entry name" value="50S ribosomal protein L3"/>
    <property type="match status" value="1"/>
</dbReference>
<dbReference type="PANTHER" id="PTHR11229">
    <property type="entry name" value="50S RIBOSOMAL PROTEIN L3"/>
    <property type="match status" value="1"/>
</dbReference>
<dbReference type="KEGG" id="fcz:IMF26_06165"/>
<dbReference type="Gene3D" id="2.40.30.10">
    <property type="entry name" value="Translation factors"/>
    <property type="match status" value="1"/>
</dbReference>
<sequence>MKAILGKKLGMTQIFDEEGKLVPVTVIEAGPCTVVDVRTPEKHGYAGVQLGFGFVKEQKVSKPLRGYFKKKGLSPLKYLREFRLEEGENLEVGQQIKVDVFKSGDYVDVTGTSIGKGFAGGVKRWNFKRGPMAHGSKYHRGPGSLQSRDAARVFPGRKMPGHLGDERVTVKKLRVVSVDPEKNLLLVHGAVPGTRGSLVMIREASR</sequence>
<evidence type="ECO:0000256" key="9">
    <source>
        <dbReference type="RuleBase" id="RU003906"/>
    </source>
</evidence>
<dbReference type="GO" id="GO:0003735">
    <property type="term" value="F:structural constituent of ribosome"/>
    <property type="evidence" value="ECO:0007669"/>
    <property type="project" value="UniProtKB-UniRule"/>
</dbReference>
<evidence type="ECO:0000256" key="8">
    <source>
        <dbReference type="RuleBase" id="RU003905"/>
    </source>
</evidence>
<dbReference type="GO" id="GO:0022625">
    <property type="term" value="C:cytosolic large ribosomal subunit"/>
    <property type="evidence" value="ECO:0007669"/>
    <property type="project" value="TreeGrafter"/>
</dbReference>
<protein>
    <recommendedName>
        <fullName evidence="6 7">Large ribosomal subunit protein uL3</fullName>
    </recommendedName>
</protein>
<comment type="similarity">
    <text evidence="1 7 8">Belongs to the universal ribosomal protein uL3 family.</text>
</comment>
<evidence type="ECO:0000313" key="10">
    <source>
        <dbReference type="EMBL" id="QUL97704.1"/>
    </source>
</evidence>
<reference evidence="10" key="2">
    <citation type="journal article" date="2023" name="Biology">
        <title>Prokaryotic Life Associated with Coal-Fire Gas Vents Revealed by Metagenomics.</title>
        <authorList>
            <person name="Kadnikov V.V."/>
            <person name="Mardanov A.V."/>
            <person name="Beletsky A.V."/>
            <person name="Karnachuk O.V."/>
            <person name="Ravin N.V."/>
        </authorList>
    </citation>
    <scope>NUCLEOTIDE SEQUENCE</scope>
    <source>
        <strain evidence="10">Bu02</strain>
    </source>
</reference>
<dbReference type="Pfam" id="PF00297">
    <property type="entry name" value="Ribosomal_L3"/>
    <property type="match status" value="1"/>
</dbReference>
<comment type="subunit">
    <text evidence="7 9">Part of the 50S ribosomal subunit. Forms a cluster with proteins L14 and L19.</text>
</comment>
<dbReference type="HAMAP" id="MF_01325_B">
    <property type="entry name" value="Ribosomal_uL3_B"/>
    <property type="match status" value="1"/>
</dbReference>
<gene>
    <name evidence="7 10" type="primary">rplC</name>
    <name evidence="10" type="ORF">IMF26_06165</name>
</gene>
<evidence type="ECO:0000256" key="4">
    <source>
        <dbReference type="ARBA" id="ARBA00022980"/>
    </source>
</evidence>
<dbReference type="PROSITE" id="PS00474">
    <property type="entry name" value="RIBOSOMAL_L3"/>
    <property type="match status" value="1"/>
</dbReference>
<evidence type="ECO:0000256" key="7">
    <source>
        <dbReference type="HAMAP-Rule" id="MF_01325"/>
    </source>
</evidence>
<accession>A0AAT9L9I4</accession>
<keyword evidence="5 7" id="KW-0687">Ribonucleoprotein</keyword>